<organism evidence="1 2">
    <name type="scientific">Opisthorchis viverrini</name>
    <name type="common">Southeast Asian liver fluke</name>
    <dbReference type="NCBI Taxonomy" id="6198"/>
    <lineage>
        <taxon>Eukaryota</taxon>
        <taxon>Metazoa</taxon>
        <taxon>Spiralia</taxon>
        <taxon>Lophotrochozoa</taxon>
        <taxon>Platyhelminthes</taxon>
        <taxon>Trematoda</taxon>
        <taxon>Digenea</taxon>
        <taxon>Opisthorchiida</taxon>
        <taxon>Opisthorchiata</taxon>
        <taxon>Opisthorchiidae</taxon>
        <taxon>Opisthorchis</taxon>
    </lineage>
</organism>
<sequence length="139" mass="15224">MKSIQTALADQLVASSKEALTRLNGTVFNSLSNTSQAKDNKSDTSFQDGIFEPTEQFGFLKPNRCGTVKLVPSLPPNEYEMTSSPPERQQYLAATNNMCSSIPNPRNGIFPACSVAPSPELFFNLLLTRNSNQLSFIAM</sequence>
<name>A0A074ZGI4_OPIVI</name>
<dbReference type="RefSeq" id="XP_009171485.1">
    <property type="nucleotide sequence ID" value="XM_009173221.1"/>
</dbReference>
<dbReference type="Proteomes" id="UP000054324">
    <property type="component" value="Unassembled WGS sequence"/>
</dbReference>
<evidence type="ECO:0000313" key="2">
    <source>
        <dbReference type="Proteomes" id="UP000054324"/>
    </source>
</evidence>
<keyword evidence="2" id="KW-1185">Reference proteome</keyword>
<reference evidence="1 2" key="1">
    <citation type="submission" date="2013-11" db="EMBL/GenBank/DDBJ databases">
        <title>Opisthorchis viverrini - life in the bile duct.</title>
        <authorList>
            <person name="Young N.D."/>
            <person name="Nagarajan N."/>
            <person name="Lin S.J."/>
            <person name="Korhonen P.K."/>
            <person name="Jex A.R."/>
            <person name="Hall R.S."/>
            <person name="Safavi-Hemami H."/>
            <person name="Kaewkong W."/>
            <person name="Bertrand D."/>
            <person name="Gao S."/>
            <person name="Seet Q."/>
            <person name="Wongkham S."/>
            <person name="Teh B.T."/>
            <person name="Wongkham C."/>
            <person name="Intapan P.M."/>
            <person name="Maleewong W."/>
            <person name="Yang X."/>
            <person name="Hu M."/>
            <person name="Wang Z."/>
            <person name="Hofmann A."/>
            <person name="Sternberg P.W."/>
            <person name="Tan P."/>
            <person name="Wang J."/>
            <person name="Gasser R.B."/>
        </authorList>
    </citation>
    <scope>NUCLEOTIDE SEQUENCE [LARGE SCALE GENOMIC DNA]</scope>
</reference>
<gene>
    <name evidence="1" type="ORF">T265_07648</name>
</gene>
<evidence type="ECO:0000313" key="1">
    <source>
        <dbReference type="EMBL" id="KER24762.1"/>
    </source>
</evidence>
<protein>
    <submittedName>
        <fullName evidence="1">Uncharacterized protein</fullName>
    </submittedName>
</protein>
<dbReference type="AlphaFoldDB" id="A0A074ZGI4"/>
<dbReference type="CTD" id="20321827"/>
<dbReference type="KEGG" id="ovi:T265_07648"/>
<dbReference type="EMBL" id="KL596798">
    <property type="protein sequence ID" value="KER24762.1"/>
    <property type="molecule type" value="Genomic_DNA"/>
</dbReference>
<accession>A0A074ZGI4</accession>
<dbReference type="GeneID" id="20321827"/>
<proteinExistence type="predicted"/>